<dbReference type="OrthoDB" id="7280770at2"/>
<comment type="caution">
    <text evidence="2">The sequence shown here is derived from an EMBL/GenBank/DDBJ whole genome shotgun (WGS) entry which is preliminary data.</text>
</comment>
<proteinExistence type="predicted"/>
<name>A0A371Z371_9PROT</name>
<evidence type="ECO:0008006" key="4">
    <source>
        <dbReference type="Google" id="ProtNLM"/>
    </source>
</evidence>
<gene>
    <name evidence="2" type="ORF">DY926_03560</name>
</gene>
<reference evidence="2 3" key="1">
    <citation type="submission" date="2018-08" db="EMBL/GenBank/DDBJ databases">
        <title>Komagataeibacter sp. AV 382.</title>
        <authorList>
            <person name="Skraban J."/>
            <person name="Trcek J."/>
        </authorList>
    </citation>
    <scope>NUCLEOTIDE SEQUENCE [LARGE SCALE GENOMIC DNA]</scope>
    <source>
        <strain evidence="2 3">AV 382</strain>
    </source>
</reference>
<sequence length="164" mass="17870">MNDRGRRSMKRFIILGVSLSLYSGCLGTTGAWAAGHGGASALVAEGERRAAATLADPHVATFRNVAVHTMDGASVVCGEMAEHNPPADGVFKKFGYVQGQDDPVVFSGRDVPQKIEFNEVNAWLNDSIKLEDLEEMGCVPKGTYHRYNEDLNKVMSQRHQFGVD</sequence>
<evidence type="ECO:0000313" key="2">
    <source>
        <dbReference type="EMBL" id="RFD20950.1"/>
    </source>
</evidence>
<evidence type="ECO:0000256" key="1">
    <source>
        <dbReference type="SAM" id="SignalP"/>
    </source>
</evidence>
<protein>
    <recommendedName>
        <fullName evidence="4">Lipoprotein</fullName>
    </recommendedName>
</protein>
<feature type="chain" id="PRO_5016852763" description="Lipoprotein" evidence="1">
    <location>
        <begin position="34"/>
        <end position="164"/>
    </location>
</feature>
<feature type="signal peptide" evidence="1">
    <location>
        <begin position="1"/>
        <end position="33"/>
    </location>
</feature>
<dbReference type="AlphaFoldDB" id="A0A371Z371"/>
<evidence type="ECO:0000313" key="3">
    <source>
        <dbReference type="Proteomes" id="UP000262371"/>
    </source>
</evidence>
<organism evidence="2 3">
    <name type="scientific">Komagataeibacter melaceti</name>
    <dbReference type="NCBI Taxonomy" id="2766577"/>
    <lineage>
        <taxon>Bacteria</taxon>
        <taxon>Pseudomonadati</taxon>
        <taxon>Pseudomonadota</taxon>
        <taxon>Alphaproteobacteria</taxon>
        <taxon>Acetobacterales</taxon>
        <taxon>Acetobacteraceae</taxon>
        <taxon>Komagataeibacter</taxon>
    </lineage>
</organism>
<accession>A0A371Z371</accession>
<keyword evidence="1" id="KW-0732">Signal</keyword>
<keyword evidence="3" id="KW-1185">Reference proteome</keyword>
<dbReference type="EMBL" id="QUWV01000028">
    <property type="protein sequence ID" value="RFD20950.1"/>
    <property type="molecule type" value="Genomic_DNA"/>
</dbReference>
<dbReference type="Proteomes" id="UP000262371">
    <property type="component" value="Unassembled WGS sequence"/>
</dbReference>